<gene>
    <name evidence="6" type="primary">nadK</name>
    <name evidence="9" type="ORF">GCM10019016_041480</name>
</gene>
<keyword evidence="6" id="KW-0963">Cytoplasm</keyword>
<name>A0ABP6TP41_9ACTN</name>
<evidence type="ECO:0000259" key="8">
    <source>
        <dbReference type="Pfam" id="PF13476"/>
    </source>
</evidence>
<keyword evidence="3 6" id="KW-0521">NADP</keyword>
<dbReference type="PANTHER" id="PTHR20275:SF0">
    <property type="entry name" value="NAD KINASE"/>
    <property type="match status" value="1"/>
</dbReference>
<organism evidence="9 10">
    <name type="scientific">Streptomyces prasinosporus</name>
    <dbReference type="NCBI Taxonomy" id="68256"/>
    <lineage>
        <taxon>Bacteria</taxon>
        <taxon>Bacillati</taxon>
        <taxon>Actinomycetota</taxon>
        <taxon>Actinomycetes</taxon>
        <taxon>Kitasatosporales</taxon>
        <taxon>Streptomycetaceae</taxon>
        <taxon>Streptomyces</taxon>
        <taxon>Streptomyces albogriseolus group</taxon>
    </lineage>
</organism>
<dbReference type="InterPro" id="IPR038729">
    <property type="entry name" value="Rad50/SbcC_AAA"/>
</dbReference>
<dbReference type="Gene3D" id="3.40.50.300">
    <property type="entry name" value="P-loop containing nucleotide triphosphate hydrolases"/>
    <property type="match status" value="1"/>
</dbReference>
<evidence type="ECO:0000256" key="5">
    <source>
        <dbReference type="ARBA" id="ARBA00047925"/>
    </source>
</evidence>
<dbReference type="NCBIfam" id="NF002892">
    <property type="entry name" value="PRK03372.1"/>
    <property type="match status" value="1"/>
</dbReference>
<feature type="region of interest" description="Disordered" evidence="7">
    <location>
        <begin position="257"/>
        <end position="301"/>
    </location>
</feature>
<dbReference type="InterPro" id="IPR017438">
    <property type="entry name" value="ATP-NAD_kinase_N"/>
</dbReference>
<comment type="cofactor">
    <cofactor evidence="6">
        <name>a divalent metal cation</name>
        <dbReference type="ChEBI" id="CHEBI:60240"/>
    </cofactor>
</comment>
<keyword evidence="10" id="KW-1185">Reference proteome</keyword>
<dbReference type="InterPro" id="IPR027417">
    <property type="entry name" value="P-loop_NTPase"/>
</dbReference>
<feature type="compositionally biased region" description="Basic residues" evidence="7">
    <location>
        <begin position="461"/>
        <end position="473"/>
    </location>
</feature>
<dbReference type="Gene3D" id="3.40.50.10330">
    <property type="entry name" value="Probable inorganic polyphosphate/atp-NAD kinase, domain 1"/>
    <property type="match status" value="1"/>
</dbReference>
<comment type="caution">
    <text evidence="6">Lacks conserved residue(s) required for the propagation of feature annotation.</text>
</comment>
<evidence type="ECO:0000256" key="6">
    <source>
        <dbReference type="HAMAP-Rule" id="MF_00361"/>
    </source>
</evidence>
<keyword evidence="6" id="KW-0547">Nucleotide-binding</keyword>
<dbReference type="Gene3D" id="6.10.140.1090">
    <property type="match status" value="1"/>
</dbReference>
<dbReference type="HAMAP" id="MF_00361">
    <property type="entry name" value="NAD_kinase"/>
    <property type="match status" value="1"/>
</dbReference>
<dbReference type="Gene3D" id="2.60.200.30">
    <property type="entry name" value="Probable inorganic polyphosphate/atp-NAD kinase, domain 2"/>
    <property type="match status" value="1"/>
</dbReference>
<keyword evidence="6" id="KW-0067">ATP-binding</keyword>
<feature type="binding site" evidence="6">
    <location>
        <position position="125"/>
    </location>
    <ligand>
        <name>NAD(+)</name>
        <dbReference type="ChEBI" id="CHEBI:57540"/>
    </ligand>
</feature>
<protein>
    <recommendedName>
        <fullName evidence="6">NAD kinase</fullName>
        <ecNumber evidence="6">2.7.1.23</ecNumber>
    </recommendedName>
    <alternativeName>
        <fullName evidence="6">ATP-dependent NAD kinase</fullName>
    </alternativeName>
</protein>
<dbReference type="EMBL" id="BAAAXF010000028">
    <property type="protein sequence ID" value="GAA3497047.1"/>
    <property type="molecule type" value="Genomic_DNA"/>
</dbReference>
<keyword evidence="2 6" id="KW-0418">Kinase</keyword>
<dbReference type="Pfam" id="PF20143">
    <property type="entry name" value="NAD_kinase_C"/>
    <property type="match status" value="1"/>
</dbReference>
<evidence type="ECO:0000313" key="10">
    <source>
        <dbReference type="Proteomes" id="UP001501455"/>
    </source>
</evidence>
<evidence type="ECO:0000256" key="4">
    <source>
        <dbReference type="ARBA" id="ARBA00023027"/>
    </source>
</evidence>
<keyword evidence="4 6" id="KW-0520">NAD</keyword>
<feature type="binding site" evidence="6">
    <location>
        <position position="144"/>
    </location>
    <ligand>
        <name>NAD(+)</name>
        <dbReference type="ChEBI" id="CHEBI:57540"/>
    </ligand>
</feature>
<evidence type="ECO:0000256" key="3">
    <source>
        <dbReference type="ARBA" id="ARBA00022857"/>
    </source>
</evidence>
<reference evidence="10" key="1">
    <citation type="journal article" date="2019" name="Int. J. Syst. Evol. Microbiol.">
        <title>The Global Catalogue of Microorganisms (GCM) 10K type strain sequencing project: providing services to taxonomists for standard genome sequencing and annotation.</title>
        <authorList>
            <consortium name="The Broad Institute Genomics Platform"/>
            <consortium name="The Broad Institute Genome Sequencing Center for Infectious Disease"/>
            <person name="Wu L."/>
            <person name="Ma J."/>
        </authorList>
    </citation>
    <scope>NUCLEOTIDE SEQUENCE [LARGE SCALE GENOMIC DNA]</scope>
    <source>
        <strain evidence="10">JCM 4816</strain>
    </source>
</reference>
<evidence type="ECO:0000313" key="9">
    <source>
        <dbReference type="EMBL" id="GAA3497047.1"/>
    </source>
</evidence>
<feature type="active site" description="Proton acceptor" evidence="6">
    <location>
        <position position="40"/>
    </location>
</feature>
<accession>A0ABP6TP41</accession>
<dbReference type="Pfam" id="PF13476">
    <property type="entry name" value="AAA_23"/>
    <property type="match status" value="1"/>
</dbReference>
<proteinExistence type="inferred from homology"/>
<dbReference type="SUPFAM" id="SSF111331">
    <property type="entry name" value="NAD kinase/diacylglycerol kinase-like"/>
    <property type="match status" value="1"/>
</dbReference>
<comment type="caution">
    <text evidence="9">The sequence shown here is derived from an EMBL/GenBank/DDBJ whole genome shotgun (WGS) entry which is preliminary data.</text>
</comment>
<feature type="binding site" evidence="6">
    <location>
        <begin position="155"/>
        <end position="160"/>
    </location>
    <ligand>
        <name>NAD(+)</name>
        <dbReference type="ChEBI" id="CHEBI:57540"/>
    </ligand>
</feature>
<dbReference type="EC" id="2.7.1.23" evidence="6"/>
<dbReference type="SUPFAM" id="SSF52540">
    <property type="entry name" value="P-loop containing nucleoside triphosphate hydrolases"/>
    <property type="match status" value="1"/>
</dbReference>
<evidence type="ECO:0000256" key="1">
    <source>
        <dbReference type="ARBA" id="ARBA00022679"/>
    </source>
</evidence>
<feature type="compositionally biased region" description="Basic and acidic residues" evidence="7">
    <location>
        <begin position="263"/>
        <end position="276"/>
    </location>
</feature>
<dbReference type="Proteomes" id="UP001501455">
    <property type="component" value="Unassembled WGS sequence"/>
</dbReference>
<feature type="binding site" evidence="6">
    <location>
        <begin position="40"/>
        <end position="41"/>
    </location>
    <ligand>
        <name>NAD(+)</name>
        <dbReference type="ChEBI" id="CHEBI:57540"/>
    </ligand>
</feature>
<comment type="subcellular location">
    <subcellularLocation>
        <location evidence="6">Cytoplasm</location>
    </subcellularLocation>
</comment>
<dbReference type="Pfam" id="PF01513">
    <property type="entry name" value="NAD_kinase"/>
    <property type="match status" value="1"/>
</dbReference>
<feature type="domain" description="Rad50/SbcC-type AAA" evidence="8">
    <location>
        <begin position="314"/>
        <end position="360"/>
    </location>
</feature>
<dbReference type="PANTHER" id="PTHR20275">
    <property type="entry name" value="NAD KINASE"/>
    <property type="match status" value="1"/>
</dbReference>
<feature type="binding site" evidence="6">
    <location>
        <position position="45"/>
    </location>
    <ligand>
        <name>NAD(+)</name>
        <dbReference type="ChEBI" id="CHEBI:57540"/>
    </ligand>
</feature>
<sequence>MRVLEDEARDLPLPEDVQTVKEATPQCLDDCELLIVLGGDGTLLRGAEFARASGVPMLGVNLGRVGFLAEAERDDLDKVVDRVVSRAYEVEERMTVDVVVHRNGDIVHTDWALNEAAVQKVSAERMLEVVLEIDGRPVTGFGCDGIVCATPTGSTAYAFSAGGPVVWPEVEALLMVPISAHALFAKPLVTSPDSVLAVEVLPHVPPGVLWCDGRRTVELPPGARVEVRRGGRAGAAGPAAPRLVHGPAGGEVRAARLGAGAGRRTERAPRGREHPVRTSGASARSAARDDPVMGGAASHSDREPRMVGCVLEEMRIRSLGVIDDAVVELSPGFTAVTGETGAGKTMVVTSLGLLLGGRADAALVRIGARNAVVEGRITVPPDTTAVARAEEAGAELDDGGRCWSAVPSRPRGAHGRTSGGRSVPVGTARRARRRPGGGARAERPAGPAEAVPAAAGARPVRGVRGRRAARRVRGGVQAAAGRHRGARADHHPGAGAGPGGRHAALRAWRRSPPWSRAPGEDAELAEEAERLGHAEALASAAAARTPRWRATRRTPEGVDAGTLVAGAQRALEAVRAHDPALAALTDRIGEVGILLRDVAGELAGYADDLDADPLRLAAVEERRAALTGLTRKYGEDVAEPCWPGRSRAPRG</sequence>
<feature type="compositionally biased region" description="Low complexity" evidence="7">
    <location>
        <begin position="444"/>
        <end position="460"/>
    </location>
</feature>
<comment type="function">
    <text evidence="6">Involved in the regulation of the intracellular balance of NAD and NADP, and is a key enzyme in the biosynthesis of NADP. Catalyzes specifically the phosphorylation on 2'-hydroxyl of the adenosine moiety of NAD to yield NADP.</text>
</comment>
<feature type="binding site" evidence="6">
    <location>
        <begin position="114"/>
        <end position="115"/>
    </location>
    <ligand>
        <name>NAD(+)</name>
        <dbReference type="ChEBI" id="CHEBI:57540"/>
    </ligand>
</feature>
<evidence type="ECO:0000256" key="2">
    <source>
        <dbReference type="ARBA" id="ARBA00022777"/>
    </source>
</evidence>
<comment type="similarity">
    <text evidence="6">Belongs to the NAD kinase family.</text>
</comment>
<evidence type="ECO:0000256" key="7">
    <source>
        <dbReference type="SAM" id="MobiDB-lite"/>
    </source>
</evidence>
<dbReference type="InterPro" id="IPR002504">
    <property type="entry name" value="NADK"/>
</dbReference>
<keyword evidence="1 6" id="KW-0808">Transferase</keyword>
<dbReference type="InterPro" id="IPR016064">
    <property type="entry name" value="NAD/diacylglycerol_kinase_sf"/>
</dbReference>
<comment type="catalytic activity">
    <reaction evidence="5 6">
        <text>NAD(+) + ATP = ADP + NADP(+) + H(+)</text>
        <dbReference type="Rhea" id="RHEA:18629"/>
        <dbReference type="ChEBI" id="CHEBI:15378"/>
        <dbReference type="ChEBI" id="CHEBI:30616"/>
        <dbReference type="ChEBI" id="CHEBI:57540"/>
        <dbReference type="ChEBI" id="CHEBI:58349"/>
        <dbReference type="ChEBI" id="CHEBI:456216"/>
        <dbReference type="EC" id="2.7.1.23"/>
    </reaction>
</comment>
<feature type="region of interest" description="Disordered" evidence="7">
    <location>
        <begin position="407"/>
        <end position="503"/>
    </location>
</feature>
<dbReference type="InterPro" id="IPR017437">
    <property type="entry name" value="ATP-NAD_kinase_PpnK-typ_C"/>
</dbReference>